<dbReference type="InterPro" id="IPR025724">
    <property type="entry name" value="GAG-pre-integrase_dom"/>
</dbReference>
<dbReference type="Pfam" id="PF07727">
    <property type="entry name" value="RVT_2"/>
    <property type="match status" value="1"/>
</dbReference>
<dbReference type="SUPFAM" id="SSF56672">
    <property type="entry name" value="DNA/RNA polymerases"/>
    <property type="match status" value="1"/>
</dbReference>
<keyword evidence="1" id="KW-0645">Protease</keyword>
<evidence type="ECO:0000313" key="6">
    <source>
        <dbReference type="EMBL" id="KAL0455123.1"/>
    </source>
</evidence>
<dbReference type="GO" id="GO:0004190">
    <property type="term" value="F:aspartic-type endopeptidase activity"/>
    <property type="evidence" value="ECO:0007669"/>
    <property type="project" value="UniProtKB-KW"/>
</dbReference>
<dbReference type="InterPro" id="IPR001584">
    <property type="entry name" value="Integrase_cat-core"/>
</dbReference>
<dbReference type="InterPro" id="IPR054722">
    <property type="entry name" value="PolX-like_BBD"/>
</dbReference>
<gene>
    <name evidence="6" type="ORF">Slati_0851500</name>
</gene>
<evidence type="ECO:0000256" key="3">
    <source>
        <dbReference type="ARBA" id="ARBA00022750"/>
    </source>
</evidence>
<dbReference type="InterPro" id="IPR036397">
    <property type="entry name" value="RNaseH_sf"/>
</dbReference>
<name>A0AAW2XNG5_9LAMI</name>
<reference evidence="6" key="1">
    <citation type="submission" date="2020-06" db="EMBL/GenBank/DDBJ databases">
        <authorList>
            <person name="Li T."/>
            <person name="Hu X."/>
            <person name="Zhang T."/>
            <person name="Song X."/>
            <person name="Zhang H."/>
            <person name="Dai N."/>
            <person name="Sheng W."/>
            <person name="Hou X."/>
            <person name="Wei L."/>
        </authorList>
    </citation>
    <scope>NUCLEOTIDE SEQUENCE</scope>
    <source>
        <strain evidence="6">KEN1</strain>
        <tissue evidence="6">Leaf</tissue>
    </source>
</reference>
<dbReference type="PANTHER" id="PTHR42648:SF27">
    <property type="entry name" value="RNA-DIRECTED DNA POLYMERASE"/>
    <property type="match status" value="1"/>
</dbReference>
<dbReference type="InterPro" id="IPR039537">
    <property type="entry name" value="Retrotran_Ty1/copia-like"/>
</dbReference>
<dbReference type="EMBL" id="JACGWN010000003">
    <property type="protein sequence ID" value="KAL0455123.1"/>
    <property type="molecule type" value="Genomic_DNA"/>
</dbReference>
<dbReference type="Pfam" id="PF22936">
    <property type="entry name" value="Pol_BBD"/>
    <property type="match status" value="1"/>
</dbReference>
<reference evidence="6" key="2">
    <citation type="journal article" date="2024" name="Plant">
        <title>Genomic evolution and insights into agronomic trait innovations of Sesamum species.</title>
        <authorList>
            <person name="Miao H."/>
            <person name="Wang L."/>
            <person name="Qu L."/>
            <person name="Liu H."/>
            <person name="Sun Y."/>
            <person name="Le M."/>
            <person name="Wang Q."/>
            <person name="Wei S."/>
            <person name="Zheng Y."/>
            <person name="Lin W."/>
            <person name="Duan Y."/>
            <person name="Cao H."/>
            <person name="Xiong S."/>
            <person name="Wang X."/>
            <person name="Wei L."/>
            <person name="Li C."/>
            <person name="Ma Q."/>
            <person name="Ju M."/>
            <person name="Zhao R."/>
            <person name="Li G."/>
            <person name="Mu C."/>
            <person name="Tian Q."/>
            <person name="Mei H."/>
            <person name="Zhang T."/>
            <person name="Gao T."/>
            <person name="Zhang H."/>
        </authorList>
    </citation>
    <scope>NUCLEOTIDE SEQUENCE</scope>
    <source>
        <strain evidence="6">KEN1</strain>
    </source>
</reference>
<dbReference type="GO" id="GO:0015074">
    <property type="term" value="P:DNA integration"/>
    <property type="evidence" value="ECO:0007669"/>
    <property type="project" value="InterPro"/>
</dbReference>
<keyword evidence="2" id="KW-0479">Metal-binding</keyword>
<dbReference type="SUPFAM" id="SSF53098">
    <property type="entry name" value="Ribonuclease H-like"/>
    <property type="match status" value="1"/>
</dbReference>
<dbReference type="InterPro" id="IPR043502">
    <property type="entry name" value="DNA/RNA_pol_sf"/>
</dbReference>
<evidence type="ECO:0000256" key="1">
    <source>
        <dbReference type="ARBA" id="ARBA00022670"/>
    </source>
</evidence>
<keyword evidence="4" id="KW-0378">Hydrolase</keyword>
<dbReference type="PROSITE" id="PS50994">
    <property type="entry name" value="INTEGRASE"/>
    <property type="match status" value="1"/>
</dbReference>
<evidence type="ECO:0000259" key="5">
    <source>
        <dbReference type="PROSITE" id="PS50994"/>
    </source>
</evidence>
<dbReference type="PANTHER" id="PTHR42648">
    <property type="entry name" value="TRANSPOSASE, PUTATIVE-RELATED"/>
    <property type="match status" value="1"/>
</dbReference>
<dbReference type="Pfam" id="PF13976">
    <property type="entry name" value="gag_pre-integrs"/>
    <property type="match status" value="1"/>
</dbReference>
<dbReference type="AlphaFoldDB" id="A0AAW2XNG5"/>
<accession>A0AAW2XNG5</accession>
<feature type="domain" description="Integrase catalytic" evidence="5">
    <location>
        <begin position="184"/>
        <end position="360"/>
    </location>
</feature>
<organism evidence="6">
    <name type="scientific">Sesamum latifolium</name>
    <dbReference type="NCBI Taxonomy" id="2727402"/>
    <lineage>
        <taxon>Eukaryota</taxon>
        <taxon>Viridiplantae</taxon>
        <taxon>Streptophyta</taxon>
        <taxon>Embryophyta</taxon>
        <taxon>Tracheophyta</taxon>
        <taxon>Spermatophyta</taxon>
        <taxon>Magnoliopsida</taxon>
        <taxon>eudicotyledons</taxon>
        <taxon>Gunneridae</taxon>
        <taxon>Pentapetalae</taxon>
        <taxon>asterids</taxon>
        <taxon>lamiids</taxon>
        <taxon>Lamiales</taxon>
        <taxon>Pedaliaceae</taxon>
        <taxon>Sesamum</taxon>
    </lineage>
</organism>
<evidence type="ECO:0000256" key="4">
    <source>
        <dbReference type="ARBA" id="ARBA00022801"/>
    </source>
</evidence>
<proteinExistence type="predicted"/>
<dbReference type="CDD" id="cd09272">
    <property type="entry name" value="RNase_HI_RT_Ty1"/>
    <property type="match status" value="1"/>
</dbReference>
<evidence type="ECO:0000256" key="2">
    <source>
        <dbReference type="ARBA" id="ARBA00022723"/>
    </source>
</evidence>
<protein>
    <submittedName>
        <fullName evidence="6">Retrovirus-related Pol polyprotein from transposon RE2</fullName>
    </submittedName>
</protein>
<sequence length="859" mass="97847">MISNSASWVLDTGCGAHICNDLQVLQRSRKLSKDEMILRLGDGKVVAAEAVGSLSLVVSNHVRIDLKECFFVPSMVKNIISIPMLDSDGYKFLIDKNCFYLLHDDVYHILGTLVNGLYILHQSNLIMTAQHKRKVDNHENAQIWHARLGHISKDRIRRLVDSKSLEIDDLDHLPTCESCLKGKMTKKPFVGQTAIANDLLDLVHTDVCGPLSIPARGGFFYFITFTDDHSWYGYIYLVRYKSEAFGRFKEYRLEVENQSNRKIKALRSDRGGEYLSGEFIDYLKENGILSQWTPPGTPQLNEVAERRNRTLLDMVRSMMSFTELPPSFWGHALETTVKLLNKAPSKSVPQTPYKIWHGKPASYKYLRVWSSPAYVKRLVGDKLDSRNAVFLEKGFPSDNRRDEVLIEESSGEPPHDSTASFEPTVHTDGVPVLRRSTRESRVPERYEFVRLISPLDNDPKIYGEAISDIDSDKWLEAMKSEMDSTGSNQLRADGEVTAFKARLVAKGYTQRPGVDIEETYSPMTMAKSIRILLAIAAWYDYEIWQMDVKTAFLNGFVEKEIFMDQPEGFTTVGEEQKVCRLQRSIYGLKQASRSWNTRFDEVIRGYDFIKNDCDPCIYKNISGSSVAYVMLYVNDILLIGNDVKMLRDIKAWLSTQFSMKDMGEASYILGIKIYRDRSRRMLGLTQSLYIEKVLKRFRMEHSKRGLLPMRHGIKLSNKQCPKTDEELKRMSDIPYGSAVGSIQYAVQCTMPDIAYSLSVTSRYQACAWEAHWSAVKSILKYLKRTKDMFLIYGGGELILEGYSDASFQSDDDDAKFQSGFVFKLNGGVVAWKSSKQDTTADFTTKAEYIAASEAARRFG</sequence>
<dbReference type="InterPro" id="IPR013103">
    <property type="entry name" value="RVT_2"/>
</dbReference>
<dbReference type="GO" id="GO:0006508">
    <property type="term" value="P:proteolysis"/>
    <property type="evidence" value="ECO:0007669"/>
    <property type="project" value="UniProtKB-KW"/>
</dbReference>
<dbReference type="GO" id="GO:0003676">
    <property type="term" value="F:nucleic acid binding"/>
    <property type="evidence" value="ECO:0007669"/>
    <property type="project" value="InterPro"/>
</dbReference>
<dbReference type="GO" id="GO:0046872">
    <property type="term" value="F:metal ion binding"/>
    <property type="evidence" value="ECO:0007669"/>
    <property type="project" value="UniProtKB-KW"/>
</dbReference>
<dbReference type="Pfam" id="PF00665">
    <property type="entry name" value="rve"/>
    <property type="match status" value="1"/>
</dbReference>
<keyword evidence="3" id="KW-0064">Aspartyl protease</keyword>
<comment type="caution">
    <text evidence="6">The sequence shown here is derived from an EMBL/GenBank/DDBJ whole genome shotgun (WGS) entry which is preliminary data.</text>
</comment>
<dbReference type="Gene3D" id="3.30.420.10">
    <property type="entry name" value="Ribonuclease H-like superfamily/Ribonuclease H"/>
    <property type="match status" value="1"/>
</dbReference>
<dbReference type="InterPro" id="IPR012337">
    <property type="entry name" value="RNaseH-like_sf"/>
</dbReference>